<dbReference type="OrthoDB" id="9793120at2"/>
<dbReference type="GO" id="GO:0005829">
    <property type="term" value="C:cytosol"/>
    <property type="evidence" value="ECO:0007669"/>
    <property type="project" value="TreeGrafter"/>
</dbReference>
<evidence type="ECO:0000256" key="5">
    <source>
        <dbReference type="ARBA" id="ARBA00023115"/>
    </source>
</evidence>
<keyword evidence="3" id="KW-0068">Autocatalytic cleavage</keyword>
<evidence type="ECO:0000313" key="11">
    <source>
        <dbReference type="Proteomes" id="UP000191112"/>
    </source>
</evidence>
<dbReference type="PANTHER" id="PTHR33866">
    <property type="entry name" value="S-ADENOSYLMETHIONINE DECARBOXYLASE PROENZYME"/>
    <property type="match status" value="1"/>
</dbReference>
<evidence type="ECO:0000256" key="3">
    <source>
        <dbReference type="ARBA" id="ARBA00022813"/>
    </source>
</evidence>
<protein>
    <submittedName>
        <fullName evidence="10">S-adenosylmethionine decarboxylase</fullName>
    </submittedName>
</protein>
<evidence type="ECO:0000256" key="4">
    <source>
        <dbReference type="ARBA" id="ARBA00023066"/>
    </source>
</evidence>
<gene>
    <name evidence="10" type="ORF">SAMN05660477_01296</name>
</gene>
<keyword evidence="8" id="KW-0704">Schiff base</keyword>
<evidence type="ECO:0000256" key="8">
    <source>
        <dbReference type="ARBA" id="ARBA00023270"/>
    </source>
</evidence>
<evidence type="ECO:0000313" key="10">
    <source>
        <dbReference type="EMBL" id="SKB81721.1"/>
    </source>
</evidence>
<name>A0A1T5ECU9_9FLAO</name>
<dbReference type="EMBL" id="FUYZ01000003">
    <property type="protein sequence ID" value="SKB81721.1"/>
    <property type="molecule type" value="Genomic_DNA"/>
</dbReference>
<dbReference type="GO" id="GO:0004014">
    <property type="term" value="F:adenosylmethionine decarboxylase activity"/>
    <property type="evidence" value="ECO:0007669"/>
    <property type="project" value="InterPro"/>
</dbReference>
<dbReference type="SUPFAM" id="SSF56276">
    <property type="entry name" value="S-adenosylmethionine decarboxylase"/>
    <property type="match status" value="1"/>
</dbReference>
<sequence>MNDKGLHILISLKTQRKNLLVDCSSFVSFAKEILKKYETEVVGESFHIFENESFTASIILKESHLCIHTWPEYQQLQFDLFLCNYLQDNTQKVEAIASEICKYFEGEILQQDKIYR</sequence>
<accession>A0A1T5ECU9</accession>
<organism evidence="10 11">
    <name type="scientific">Soonwooa buanensis</name>
    <dbReference type="NCBI Taxonomy" id="619805"/>
    <lineage>
        <taxon>Bacteria</taxon>
        <taxon>Pseudomonadati</taxon>
        <taxon>Bacteroidota</taxon>
        <taxon>Flavobacteriia</taxon>
        <taxon>Flavobacteriales</taxon>
        <taxon>Weeksellaceae</taxon>
        <taxon>Chryseobacterium group</taxon>
        <taxon>Soonwooa</taxon>
    </lineage>
</organism>
<dbReference type="RefSeq" id="WP_079666558.1">
    <property type="nucleotide sequence ID" value="NZ_FUYZ01000003.1"/>
</dbReference>
<evidence type="ECO:0000256" key="7">
    <source>
        <dbReference type="ARBA" id="ARBA00023239"/>
    </source>
</evidence>
<dbReference type="InterPro" id="IPR003826">
    <property type="entry name" value="AdoMetDC_fam_prok"/>
</dbReference>
<dbReference type="Pfam" id="PF02675">
    <property type="entry name" value="AdoMet_dc"/>
    <property type="match status" value="1"/>
</dbReference>
<keyword evidence="4" id="KW-0745">Spermidine biosynthesis</keyword>
<dbReference type="AlphaFoldDB" id="A0A1T5ECU9"/>
<evidence type="ECO:0000256" key="2">
    <source>
        <dbReference type="ARBA" id="ARBA00022793"/>
    </source>
</evidence>
<dbReference type="Gene3D" id="3.60.90.10">
    <property type="entry name" value="S-adenosylmethionine decarboxylase"/>
    <property type="match status" value="1"/>
</dbReference>
<keyword evidence="5" id="KW-0620">Polyamine biosynthesis</keyword>
<keyword evidence="9" id="KW-0670">Pyruvate</keyword>
<evidence type="ECO:0000256" key="1">
    <source>
        <dbReference type="ARBA" id="ARBA00001928"/>
    </source>
</evidence>
<keyword evidence="2" id="KW-0210">Decarboxylase</keyword>
<keyword evidence="7" id="KW-0456">Lyase</keyword>
<dbReference type="PANTHER" id="PTHR33866:SF2">
    <property type="entry name" value="S-ADENOSYLMETHIONINE DECARBOXYLASE PROENZYME"/>
    <property type="match status" value="1"/>
</dbReference>
<reference evidence="10 11" key="1">
    <citation type="submission" date="2017-02" db="EMBL/GenBank/DDBJ databases">
        <authorList>
            <person name="Peterson S.W."/>
        </authorList>
    </citation>
    <scope>NUCLEOTIDE SEQUENCE [LARGE SCALE GENOMIC DNA]</scope>
    <source>
        <strain evidence="10 11">DSM 22323</strain>
    </source>
</reference>
<dbReference type="Proteomes" id="UP000191112">
    <property type="component" value="Unassembled WGS sequence"/>
</dbReference>
<keyword evidence="6" id="KW-0865">Zymogen</keyword>
<evidence type="ECO:0000256" key="9">
    <source>
        <dbReference type="ARBA" id="ARBA00023317"/>
    </source>
</evidence>
<proteinExistence type="predicted"/>
<dbReference type="STRING" id="619805.SAMN05660477_01296"/>
<evidence type="ECO:0000256" key="6">
    <source>
        <dbReference type="ARBA" id="ARBA00023145"/>
    </source>
</evidence>
<keyword evidence="11" id="KW-1185">Reference proteome</keyword>
<dbReference type="GO" id="GO:0008295">
    <property type="term" value="P:spermidine biosynthetic process"/>
    <property type="evidence" value="ECO:0007669"/>
    <property type="project" value="UniProtKB-KW"/>
</dbReference>
<dbReference type="InterPro" id="IPR016067">
    <property type="entry name" value="S-AdoMet_deCO2ase_core"/>
</dbReference>
<comment type="cofactor">
    <cofactor evidence="1">
        <name>pyruvate</name>
        <dbReference type="ChEBI" id="CHEBI:15361"/>
    </cofactor>
</comment>